<proteinExistence type="predicted"/>
<dbReference type="InterPro" id="IPR001763">
    <property type="entry name" value="Rhodanese-like_dom"/>
</dbReference>
<dbReference type="Pfam" id="PF00581">
    <property type="entry name" value="Rhodanese"/>
    <property type="match status" value="1"/>
</dbReference>
<feature type="domain" description="Rhodanese" evidence="1">
    <location>
        <begin position="87"/>
        <end position="189"/>
    </location>
</feature>
<protein>
    <recommendedName>
        <fullName evidence="1">Rhodanese domain-containing protein</fullName>
    </recommendedName>
</protein>
<accession>A0A1B6KRB0</accession>
<sequence>MYSQLCKTFTGKVLPQRSQQISRCCTKCSSTLQPTGFQSIIPCRSQISQNLIAAHSHENKLRLTPVRHSSSNKDLWMCYNDLKRLRKSGSVLVIDVRNHDETWRTGTIPGSICIPANEFQSAINMKPEIFEKTYCRAKPSTFDNVVFLCRRGPRSYKVTLQARRMGFENAKSYKGGFVEWFDQERMKIERKVAKRTIIKTPDKN</sequence>
<dbReference type="PANTHER" id="PTHR44086">
    <property type="entry name" value="THIOSULFATE SULFURTRANSFERASE RDL2, MITOCHONDRIAL-RELATED"/>
    <property type="match status" value="1"/>
</dbReference>
<dbReference type="GO" id="GO:0005739">
    <property type="term" value="C:mitochondrion"/>
    <property type="evidence" value="ECO:0007669"/>
    <property type="project" value="TreeGrafter"/>
</dbReference>
<dbReference type="Gene3D" id="3.40.250.10">
    <property type="entry name" value="Rhodanese-like domain"/>
    <property type="match status" value="1"/>
</dbReference>
<gene>
    <name evidence="2" type="ORF">g.6144</name>
</gene>
<organism evidence="2">
    <name type="scientific">Graphocephala atropunctata</name>
    <dbReference type="NCBI Taxonomy" id="36148"/>
    <lineage>
        <taxon>Eukaryota</taxon>
        <taxon>Metazoa</taxon>
        <taxon>Ecdysozoa</taxon>
        <taxon>Arthropoda</taxon>
        <taxon>Hexapoda</taxon>
        <taxon>Insecta</taxon>
        <taxon>Pterygota</taxon>
        <taxon>Neoptera</taxon>
        <taxon>Paraneoptera</taxon>
        <taxon>Hemiptera</taxon>
        <taxon>Auchenorrhyncha</taxon>
        <taxon>Membracoidea</taxon>
        <taxon>Cicadellidae</taxon>
        <taxon>Cicadellinae</taxon>
        <taxon>Cicadellini</taxon>
        <taxon>Graphocephala</taxon>
    </lineage>
</organism>
<evidence type="ECO:0000259" key="1">
    <source>
        <dbReference type="PROSITE" id="PS50206"/>
    </source>
</evidence>
<dbReference type="EMBL" id="GEBQ01026004">
    <property type="protein sequence ID" value="JAT13973.1"/>
    <property type="molecule type" value="Transcribed_RNA"/>
</dbReference>
<name>A0A1B6KRB0_9HEMI</name>
<dbReference type="AlphaFoldDB" id="A0A1B6KRB0"/>
<dbReference type="SUPFAM" id="SSF52821">
    <property type="entry name" value="Rhodanese/Cell cycle control phosphatase"/>
    <property type="match status" value="1"/>
</dbReference>
<feature type="non-terminal residue" evidence="2">
    <location>
        <position position="204"/>
    </location>
</feature>
<dbReference type="SMART" id="SM00450">
    <property type="entry name" value="RHOD"/>
    <property type="match status" value="1"/>
</dbReference>
<reference evidence="2" key="1">
    <citation type="submission" date="2015-11" db="EMBL/GenBank/DDBJ databases">
        <title>De novo transcriptome assembly of four potential Pierce s Disease insect vectors from Arizona vineyards.</title>
        <authorList>
            <person name="Tassone E.E."/>
        </authorList>
    </citation>
    <scope>NUCLEOTIDE SEQUENCE</scope>
</reference>
<evidence type="ECO:0000313" key="2">
    <source>
        <dbReference type="EMBL" id="JAT13973.1"/>
    </source>
</evidence>
<dbReference type="PANTHER" id="PTHR44086:SF10">
    <property type="entry name" value="THIOSULFATE SULFURTRANSFERASE_RHODANESE-LIKE DOMAIN-CONTAINING PROTEIN 3"/>
    <property type="match status" value="1"/>
</dbReference>
<dbReference type="InterPro" id="IPR036873">
    <property type="entry name" value="Rhodanese-like_dom_sf"/>
</dbReference>
<dbReference type="PROSITE" id="PS50206">
    <property type="entry name" value="RHODANESE_3"/>
    <property type="match status" value="1"/>
</dbReference>
<dbReference type="GO" id="GO:0004792">
    <property type="term" value="F:thiosulfate-cyanide sulfurtransferase activity"/>
    <property type="evidence" value="ECO:0007669"/>
    <property type="project" value="TreeGrafter"/>
</dbReference>